<evidence type="ECO:0000256" key="4">
    <source>
        <dbReference type="ARBA" id="ARBA00022989"/>
    </source>
</evidence>
<accession>A0ABQ8HTB2</accession>
<comment type="similarity">
    <text evidence="2">Belongs to the nucleobase:cation symporter-2 (NCS2) (TC 2.A.40) family.</text>
</comment>
<evidence type="ECO:0000313" key="7">
    <source>
        <dbReference type="EMBL" id="KAH7567539.1"/>
    </source>
</evidence>
<dbReference type="InterPro" id="IPR006043">
    <property type="entry name" value="NCS2"/>
</dbReference>
<evidence type="ECO:0000313" key="8">
    <source>
        <dbReference type="Proteomes" id="UP000827721"/>
    </source>
</evidence>
<comment type="caution">
    <text evidence="7">The sequence shown here is derived from an EMBL/GenBank/DDBJ whole genome shotgun (WGS) entry which is preliminary data.</text>
</comment>
<name>A0ABQ8HTB2_9ROSI</name>
<feature type="transmembrane region" description="Helical" evidence="6">
    <location>
        <begin position="445"/>
        <end position="463"/>
    </location>
</feature>
<sequence>MAQGSGGGSGGGDNKKAEEILPHPHPVQEQLPGIQYCVNSPPPWRPYTLFHFILFFAFVQINAFRAHKNYCFFHNAAEALVLGFQHYLLTLGITVLIPSIIVPQMGGGNGEKVRVMQTLLFVSGLSTLFQSLFGTRLPAVVSGSYVYIIPITSIVQAKRFSSCIDPYERFVMTMRAIQGALIASGCFQMVMGFLGLWRNTVRYLSPLSVVPYVTFTGLGLYHLGFPMLAKCVEIGLPGLIAMVFISQASGKFGFCIYLHHYMQTKRPIYDRFAVLFSVAIAWLFALILTSSTVYNKKPEKTQISCRTDKTGLLTAAPWIYFPYPFQWGSPTFHVGETFAMIAASFVSLSESTATFYAVARYGSATPVPPSVISRGVGWQGIGVLLNGMFGSVTGLTASVENAGLLALTRVGSRRVIQVSSGFMIFFSVFGKFGAVFASIPLPVVAAMYCILFGYVSSAGLGFLQFCNLNSFKTKFILGFSFFIGLSVPQYFREYYQGGFKPGQVQPSSNWFNDIVVVMFMSHATVAALVALLLDCTLSRENDETRKDSGLKWWEKFSLYNSDVRNDEFYALPCRLNKLFPAL</sequence>
<feature type="transmembrane region" description="Helical" evidence="6">
    <location>
        <begin position="176"/>
        <end position="197"/>
    </location>
</feature>
<keyword evidence="5 6" id="KW-0472">Membrane</keyword>
<evidence type="ECO:0000256" key="1">
    <source>
        <dbReference type="ARBA" id="ARBA00004141"/>
    </source>
</evidence>
<comment type="subcellular location">
    <subcellularLocation>
        <location evidence="1">Membrane</location>
        <topology evidence="1">Multi-pass membrane protein</topology>
    </subcellularLocation>
</comment>
<feature type="transmembrane region" description="Helical" evidence="6">
    <location>
        <begin position="139"/>
        <end position="155"/>
    </location>
</feature>
<feature type="transmembrane region" description="Helical" evidence="6">
    <location>
        <begin position="47"/>
        <end position="64"/>
    </location>
</feature>
<feature type="transmembrane region" description="Helical" evidence="6">
    <location>
        <begin position="511"/>
        <end position="533"/>
    </location>
</feature>
<dbReference type="NCBIfam" id="NF037981">
    <property type="entry name" value="NCS2_1"/>
    <property type="match status" value="1"/>
</dbReference>
<reference evidence="7 8" key="1">
    <citation type="submission" date="2021-02" db="EMBL/GenBank/DDBJ databases">
        <title>Plant Genome Project.</title>
        <authorList>
            <person name="Zhang R.-G."/>
        </authorList>
    </citation>
    <scope>NUCLEOTIDE SEQUENCE [LARGE SCALE GENOMIC DNA]</scope>
    <source>
        <tissue evidence="7">Leaves</tissue>
    </source>
</reference>
<keyword evidence="4 6" id="KW-1133">Transmembrane helix</keyword>
<keyword evidence="8" id="KW-1185">Reference proteome</keyword>
<dbReference type="Proteomes" id="UP000827721">
    <property type="component" value="Unassembled WGS sequence"/>
</dbReference>
<dbReference type="EMBL" id="JAFEMO010000007">
    <property type="protein sequence ID" value="KAH7567539.1"/>
    <property type="molecule type" value="Genomic_DNA"/>
</dbReference>
<evidence type="ECO:0000256" key="6">
    <source>
        <dbReference type="SAM" id="Phobius"/>
    </source>
</evidence>
<proteinExistence type="inferred from homology"/>
<feature type="transmembrane region" description="Helical" evidence="6">
    <location>
        <begin position="115"/>
        <end position="133"/>
    </location>
</feature>
<keyword evidence="3 6" id="KW-0812">Transmembrane</keyword>
<feature type="transmembrane region" description="Helical" evidence="6">
    <location>
        <begin position="475"/>
        <end position="491"/>
    </location>
</feature>
<evidence type="ECO:0000256" key="2">
    <source>
        <dbReference type="ARBA" id="ARBA00008821"/>
    </source>
</evidence>
<protein>
    <recommendedName>
        <fullName evidence="9">Nucleobase-ascorbate transporter 10</fullName>
    </recommendedName>
</protein>
<organism evidence="7 8">
    <name type="scientific">Xanthoceras sorbifolium</name>
    <dbReference type="NCBI Taxonomy" id="99658"/>
    <lineage>
        <taxon>Eukaryota</taxon>
        <taxon>Viridiplantae</taxon>
        <taxon>Streptophyta</taxon>
        <taxon>Embryophyta</taxon>
        <taxon>Tracheophyta</taxon>
        <taxon>Spermatophyta</taxon>
        <taxon>Magnoliopsida</taxon>
        <taxon>eudicotyledons</taxon>
        <taxon>Gunneridae</taxon>
        <taxon>Pentapetalae</taxon>
        <taxon>rosids</taxon>
        <taxon>malvids</taxon>
        <taxon>Sapindales</taxon>
        <taxon>Sapindaceae</taxon>
        <taxon>Xanthoceroideae</taxon>
        <taxon>Xanthoceras</taxon>
    </lineage>
</organism>
<feature type="transmembrane region" description="Helical" evidence="6">
    <location>
        <begin position="415"/>
        <end position="439"/>
    </location>
</feature>
<dbReference type="PANTHER" id="PTHR11119">
    <property type="entry name" value="XANTHINE-URACIL / VITAMIN C PERMEASE FAMILY MEMBER"/>
    <property type="match status" value="1"/>
</dbReference>
<feature type="transmembrane region" description="Helical" evidence="6">
    <location>
        <begin position="272"/>
        <end position="294"/>
    </location>
</feature>
<evidence type="ECO:0000256" key="5">
    <source>
        <dbReference type="ARBA" id="ARBA00023136"/>
    </source>
</evidence>
<evidence type="ECO:0008006" key="9">
    <source>
        <dbReference type="Google" id="ProtNLM"/>
    </source>
</evidence>
<evidence type="ECO:0000256" key="3">
    <source>
        <dbReference type="ARBA" id="ARBA00022692"/>
    </source>
</evidence>
<dbReference type="Pfam" id="PF00860">
    <property type="entry name" value="Xan_ur_permease"/>
    <property type="match status" value="1"/>
</dbReference>
<feature type="transmembrane region" description="Helical" evidence="6">
    <location>
        <begin position="236"/>
        <end position="260"/>
    </location>
</feature>
<feature type="transmembrane region" description="Helical" evidence="6">
    <location>
        <begin position="84"/>
        <end position="103"/>
    </location>
</feature>
<feature type="transmembrane region" description="Helical" evidence="6">
    <location>
        <begin position="203"/>
        <end position="224"/>
    </location>
</feature>
<gene>
    <name evidence="7" type="ORF">JRO89_XS07G0089600</name>
</gene>